<dbReference type="GO" id="GO:0043565">
    <property type="term" value="F:sequence-specific DNA binding"/>
    <property type="evidence" value="ECO:0007669"/>
    <property type="project" value="InterPro"/>
</dbReference>
<proteinExistence type="predicted"/>
<keyword evidence="9" id="KW-1185">Reference proteome</keyword>
<feature type="region of interest" description="Disordered" evidence="6">
    <location>
        <begin position="79"/>
        <end position="185"/>
    </location>
</feature>
<dbReference type="InterPro" id="IPR044810">
    <property type="entry name" value="WRKY_plant"/>
</dbReference>
<keyword evidence="2" id="KW-0805">Transcription regulation</keyword>
<keyword evidence="4" id="KW-0804">Transcription</keyword>
<organism evidence="8 9">
    <name type="scientific">Rhododendron williamsianum</name>
    <dbReference type="NCBI Taxonomy" id="262921"/>
    <lineage>
        <taxon>Eukaryota</taxon>
        <taxon>Viridiplantae</taxon>
        <taxon>Streptophyta</taxon>
        <taxon>Embryophyta</taxon>
        <taxon>Tracheophyta</taxon>
        <taxon>Spermatophyta</taxon>
        <taxon>Magnoliopsida</taxon>
        <taxon>eudicotyledons</taxon>
        <taxon>Gunneridae</taxon>
        <taxon>Pentapetalae</taxon>
        <taxon>asterids</taxon>
        <taxon>Ericales</taxon>
        <taxon>Ericaceae</taxon>
        <taxon>Ericoideae</taxon>
        <taxon>Rhodoreae</taxon>
        <taxon>Rhododendron</taxon>
    </lineage>
</organism>
<sequence>MSDEARDFYYHTPFHEDHRYGTSATGFSFSLNNSPLSLSIPNSSSPDYEPQAFDPCSYMSFTESLNGSSDYNTLARAFGLSPSSPEPLSGVKIEQSPVVDAGSETAVTPNSSPSSSSNEAGGGGGEGSNKGKKDRQQKESDDGGESSKQGSYQQPLRPVRTDSALDLIRSKSKKKGEKGEREPRFAFMTKSEVDHLEDGYRWRKYGQKAVKNSPFPRFDLFLI</sequence>
<dbReference type="InterPro" id="IPR003657">
    <property type="entry name" value="WRKY_dom"/>
</dbReference>
<feature type="non-terminal residue" evidence="8">
    <location>
        <position position="1"/>
    </location>
</feature>
<feature type="non-terminal residue" evidence="8">
    <location>
        <position position="223"/>
    </location>
</feature>
<evidence type="ECO:0000259" key="7">
    <source>
        <dbReference type="PROSITE" id="PS50811"/>
    </source>
</evidence>
<name>A0A6A4M5D8_9ERIC</name>
<dbReference type="OrthoDB" id="1936515at2759"/>
<dbReference type="GO" id="GO:0003700">
    <property type="term" value="F:DNA-binding transcription factor activity"/>
    <property type="evidence" value="ECO:0007669"/>
    <property type="project" value="InterPro"/>
</dbReference>
<dbReference type="PANTHER" id="PTHR31221">
    <property type="entry name" value="WRKY TRANSCRIPTION FACTOR PROTEIN 1-RELATED"/>
    <property type="match status" value="1"/>
</dbReference>
<evidence type="ECO:0000256" key="1">
    <source>
        <dbReference type="ARBA" id="ARBA00004123"/>
    </source>
</evidence>
<evidence type="ECO:0000256" key="5">
    <source>
        <dbReference type="ARBA" id="ARBA00023242"/>
    </source>
</evidence>
<dbReference type="PROSITE" id="PS50811">
    <property type="entry name" value="WRKY"/>
    <property type="match status" value="1"/>
</dbReference>
<comment type="caution">
    <text evidence="8">The sequence shown here is derived from an EMBL/GenBank/DDBJ whole genome shotgun (WGS) entry which is preliminary data.</text>
</comment>
<evidence type="ECO:0000256" key="3">
    <source>
        <dbReference type="ARBA" id="ARBA00023125"/>
    </source>
</evidence>
<comment type="subcellular location">
    <subcellularLocation>
        <location evidence="1">Nucleus</location>
    </subcellularLocation>
</comment>
<dbReference type="GO" id="GO:0005634">
    <property type="term" value="C:nucleus"/>
    <property type="evidence" value="ECO:0007669"/>
    <property type="project" value="UniProtKB-SubCell"/>
</dbReference>
<dbReference type="InterPro" id="IPR036576">
    <property type="entry name" value="WRKY_dom_sf"/>
</dbReference>
<gene>
    <name evidence="8" type="ORF">C3L33_06094</name>
</gene>
<reference evidence="8 9" key="1">
    <citation type="journal article" date="2019" name="Genome Biol. Evol.">
        <title>The Rhododendron genome and chromosomal organization provide insight into shared whole-genome duplications across the heath family (Ericaceae).</title>
        <authorList>
            <person name="Soza V.L."/>
            <person name="Lindsley D."/>
            <person name="Waalkes A."/>
            <person name="Ramage E."/>
            <person name="Patwardhan R.P."/>
            <person name="Burton J.N."/>
            <person name="Adey A."/>
            <person name="Kumar A."/>
            <person name="Qiu R."/>
            <person name="Shendure J."/>
            <person name="Hall B."/>
        </authorList>
    </citation>
    <scope>NUCLEOTIDE SEQUENCE [LARGE SCALE GENOMIC DNA]</scope>
    <source>
        <strain evidence="8">RSF 1966-606</strain>
    </source>
</reference>
<feature type="compositionally biased region" description="Basic and acidic residues" evidence="6">
    <location>
        <begin position="129"/>
        <end position="141"/>
    </location>
</feature>
<evidence type="ECO:0000256" key="2">
    <source>
        <dbReference type="ARBA" id="ARBA00023015"/>
    </source>
</evidence>
<evidence type="ECO:0000313" key="8">
    <source>
        <dbReference type="EMBL" id="KAE9461987.1"/>
    </source>
</evidence>
<evidence type="ECO:0000256" key="4">
    <source>
        <dbReference type="ARBA" id="ARBA00023163"/>
    </source>
</evidence>
<dbReference type="AlphaFoldDB" id="A0A6A4M5D8"/>
<evidence type="ECO:0000256" key="6">
    <source>
        <dbReference type="SAM" id="MobiDB-lite"/>
    </source>
</evidence>
<feature type="domain" description="WRKY" evidence="7">
    <location>
        <begin position="191"/>
        <end position="217"/>
    </location>
</feature>
<dbReference type="Proteomes" id="UP000428333">
    <property type="component" value="Linkage Group LG04"/>
</dbReference>
<dbReference type="SUPFAM" id="SSF118290">
    <property type="entry name" value="WRKY DNA-binding domain"/>
    <property type="match status" value="1"/>
</dbReference>
<evidence type="ECO:0000313" key="9">
    <source>
        <dbReference type="Proteomes" id="UP000428333"/>
    </source>
</evidence>
<dbReference type="PANTHER" id="PTHR31221:SF320">
    <property type="entry name" value="WRKY TRANSCRIPTION FACTOR 20"/>
    <property type="match status" value="1"/>
</dbReference>
<feature type="compositionally biased region" description="Low complexity" evidence="6">
    <location>
        <begin position="80"/>
        <end position="89"/>
    </location>
</feature>
<feature type="compositionally biased region" description="Low complexity" evidence="6">
    <location>
        <begin position="109"/>
        <end position="119"/>
    </location>
</feature>
<keyword evidence="5" id="KW-0539">Nucleus</keyword>
<dbReference type="SMART" id="SM00774">
    <property type="entry name" value="WRKY"/>
    <property type="match status" value="1"/>
</dbReference>
<protein>
    <recommendedName>
        <fullName evidence="7">WRKY domain-containing protein</fullName>
    </recommendedName>
</protein>
<dbReference type="EMBL" id="QEFC01000925">
    <property type="protein sequence ID" value="KAE9461987.1"/>
    <property type="molecule type" value="Genomic_DNA"/>
</dbReference>
<accession>A0A6A4M5D8</accession>
<dbReference type="Gene3D" id="2.20.25.80">
    <property type="entry name" value="WRKY domain"/>
    <property type="match status" value="1"/>
</dbReference>
<dbReference type="Pfam" id="PF03106">
    <property type="entry name" value="WRKY"/>
    <property type="match status" value="1"/>
</dbReference>
<keyword evidence="3" id="KW-0238">DNA-binding</keyword>